<accession>A0AAU7CYX7</accession>
<gene>
    <name evidence="3" type="ORF">P4G45_01865</name>
    <name evidence="4" type="ORF">P8936_01835</name>
</gene>
<dbReference type="PROSITE" id="PS51186">
    <property type="entry name" value="GNAT"/>
    <property type="match status" value="1"/>
</dbReference>
<sequence length="156" mass="17192">MAVIELLRRVVPSMRAAGNLQWDENYPTEAVFEHDVEQRQLWVAEIDGSLAGMIAVTTGQEPEYGHAGWDVEEAGVMVHRLAVDPKFRGAGVAAALMQKAEEVAAERGIPAVRTDTSRENTAAQRLFSKLGYVQVGEIGLSFRPGLRVLCYEKRLP</sequence>
<keyword evidence="1" id="KW-0808">Transferase</keyword>
<dbReference type="SUPFAM" id="SSF55729">
    <property type="entry name" value="Acyl-CoA N-acyltransferases (Nat)"/>
    <property type="match status" value="1"/>
</dbReference>
<proteinExistence type="predicted"/>
<dbReference type="InterPro" id="IPR050769">
    <property type="entry name" value="NAT_camello-type"/>
</dbReference>
<protein>
    <submittedName>
        <fullName evidence="3">GNAT family N-acetyltransferase</fullName>
    </submittedName>
</protein>
<dbReference type="AlphaFoldDB" id="A0AAU7CYX7"/>
<dbReference type="GO" id="GO:0008080">
    <property type="term" value="F:N-acetyltransferase activity"/>
    <property type="evidence" value="ECO:0007669"/>
    <property type="project" value="InterPro"/>
</dbReference>
<evidence type="ECO:0000313" key="4">
    <source>
        <dbReference type="EMBL" id="XBH13924.1"/>
    </source>
</evidence>
<dbReference type="CDD" id="cd04301">
    <property type="entry name" value="NAT_SF"/>
    <property type="match status" value="1"/>
</dbReference>
<dbReference type="KEGG" id="epl:P4G45_01865"/>
<dbReference type="Gene3D" id="3.40.630.30">
    <property type="match status" value="1"/>
</dbReference>
<accession>A0AAU7D7W8</accession>
<dbReference type="PANTHER" id="PTHR13947">
    <property type="entry name" value="GNAT FAMILY N-ACETYLTRANSFERASE"/>
    <property type="match status" value="1"/>
</dbReference>
<dbReference type="EMBL" id="CP121194">
    <property type="protein sequence ID" value="XBH10495.1"/>
    <property type="molecule type" value="Genomic_DNA"/>
</dbReference>
<name>A0AAU7CYX7_9BACT</name>
<evidence type="ECO:0000259" key="2">
    <source>
        <dbReference type="PROSITE" id="PS51186"/>
    </source>
</evidence>
<dbReference type="PANTHER" id="PTHR13947:SF37">
    <property type="entry name" value="LD18367P"/>
    <property type="match status" value="1"/>
</dbReference>
<dbReference type="EMBL" id="CP121195">
    <property type="protein sequence ID" value="XBH13924.1"/>
    <property type="molecule type" value="Genomic_DNA"/>
</dbReference>
<evidence type="ECO:0000256" key="1">
    <source>
        <dbReference type="ARBA" id="ARBA00022679"/>
    </source>
</evidence>
<evidence type="ECO:0000313" key="3">
    <source>
        <dbReference type="EMBL" id="XBH10495.1"/>
    </source>
</evidence>
<organism evidence="3">
    <name type="scientific">Edaphobacter paludis</name>
    <dbReference type="NCBI Taxonomy" id="3035702"/>
    <lineage>
        <taxon>Bacteria</taxon>
        <taxon>Pseudomonadati</taxon>
        <taxon>Acidobacteriota</taxon>
        <taxon>Terriglobia</taxon>
        <taxon>Terriglobales</taxon>
        <taxon>Acidobacteriaceae</taxon>
        <taxon>Edaphobacter</taxon>
    </lineage>
</organism>
<dbReference type="InterPro" id="IPR016181">
    <property type="entry name" value="Acyl_CoA_acyltransferase"/>
</dbReference>
<dbReference type="InterPro" id="IPR000182">
    <property type="entry name" value="GNAT_dom"/>
</dbReference>
<reference evidence="3" key="1">
    <citation type="submission" date="2023-03" db="EMBL/GenBank/DDBJ databases">
        <title>Edaphobacter sp.</title>
        <authorList>
            <person name="Huber K.J."/>
            <person name="Papendorf J."/>
            <person name="Pilke C."/>
            <person name="Bunk B."/>
            <person name="Sproeer C."/>
            <person name="Pester M."/>
        </authorList>
    </citation>
    <scope>NUCLEOTIDE SEQUENCE</scope>
    <source>
        <strain evidence="3">DSM 109919</strain>
        <strain evidence="4">DSM 109920</strain>
    </source>
</reference>
<feature type="domain" description="N-acetyltransferase" evidence="2">
    <location>
        <begin position="1"/>
        <end position="156"/>
    </location>
</feature>
<dbReference type="Pfam" id="PF00583">
    <property type="entry name" value="Acetyltransf_1"/>
    <property type="match status" value="1"/>
</dbReference>
<dbReference type="RefSeq" id="WP_348268001.1">
    <property type="nucleotide sequence ID" value="NZ_CP121194.1"/>
</dbReference>